<comment type="caution">
    <text evidence="1">The sequence shown here is derived from an EMBL/GenBank/DDBJ whole genome shotgun (WGS) entry which is preliminary data.</text>
</comment>
<protein>
    <submittedName>
        <fullName evidence="1">Uncharacterized protein</fullName>
    </submittedName>
</protein>
<dbReference type="Proteomes" id="UP000027284">
    <property type="component" value="Unassembled WGS sequence"/>
</dbReference>
<organism evidence="1 2">
    <name type="scientific">Thermoanaerobaculum aquaticum</name>
    <dbReference type="NCBI Taxonomy" id="1312852"/>
    <lineage>
        <taxon>Bacteria</taxon>
        <taxon>Pseudomonadati</taxon>
        <taxon>Acidobacteriota</taxon>
        <taxon>Thermoanaerobaculia</taxon>
        <taxon>Thermoanaerobaculales</taxon>
        <taxon>Thermoanaerobaculaceae</taxon>
        <taxon>Thermoanaerobaculum</taxon>
    </lineage>
</organism>
<dbReference type="AlphaFoldDB" id="A0A062XV23"/>
<dbReference type="RefSeq" id="WP_038046922.1">
    <property type="nucleotide sequence ID" value="NZ_JMFG01000005.1"/>
</dbReference>
<evidence type="ECO:0000313" key="2">
    <source>
        <dbReference type="Proteomes" id="UP000027284"/>
    </source>
</evidence>
<accession>A0A062XV23</accession>
<gene>
    <name evidence="1" type="ORF">EG19_09880</name>
</gene>
<evidence type="ECO:0000313" key="1">
    <source>
        <dbReference type="EMBL" id="KDA54723.1"/>
    </source>
</evidence>
<dbReference type="EMBL" id="JMFG01000005">
    <property type="protein sequence ID" value="KDA54723.1"/>
    <property type="molecule type" value="Genomic_DNA"/>
</dbReference>
<reference evidence="1 2" key="1">
    <citation type="submission" date="2014-04" db="EMBL/GenBank/DDBJ databases">
        <title>The Genome Sequence of Thermoanaerobaculum aquaticum MP-01, The First Cultivated Group 23 Acidobacterium.</title>
        <authorList>
            <person name="Stamps B.W."/>
            <person name="Losey N.A."/>
            <person name="Lawson P.A."/>
            <person name="Stevenson B.S."/>
        </authorList>
    </citation>
    <scope>NUCLEOTIDE SEQUENCE [LARGE SCALE GENOMIC DNA]</scope>
    <source>
        <strain evidence="1 2">MP-01</strain>
    </source>
</reference>
<name>A0A062XV23_9BACT</name>
<keyword evidence="2" id="KW-1185">Reference proteome</keyword>
<dbReference type="STRING" id="1312852.EG19_09880"/>
<proteinExistence type="predicted"/>
<sequence length="819" mass="89709">MLGLALALAAVLPPVIPDPRLGSSPWAMVDLQQPAEPPEAAGYLLPVPEKVNQEWLDRLVALAARGVPVVGLEVPGDATVIPHLDGVVVGSPLEAEAVRRCCPATALVGEAANPAEAMDKLRWGVSVWLVPGTPRWAEAVAGAFPEPQAARFQGGDLPTAADPHDLSVLVGLFPAFPGGWVELASDWVASTATLLQDGEEAQLPVEVAGGHARVYLSPLPQGGLLRFSRPLPPGGLQQVEVTAPRELTLGEILARHHRQVALQNRIVSSFRGWQRLRLLVGVAELDRSFELELGGPVFFTPDLGRDWELREARVNGAAWPVEELPELPLIQPKAPPVPPLALELNPSYRYELLGLGQWEGRSVYVLAYQGGEGSERRWGRAYVDAATFGLVALEAWQQSPKQEVRRSRTVTRNALFQREGSPLWLPWKVEGDDVVASFGSISTVHRELTLENLELNDSEVARGRAEAFRGPRPMLRERRGEVVFLEPDGAGGRREASSGRKRQSFLLGGAFWDSSLSFPLPLLGYQLLDFSWRGDQQLRLFLAGAVNDVAWSRPGTWEPRAQAFLQLAPFTESLWRGEHEVKGEALYLWRQKLRVGLARQLGGFRLGAEVGADVLHFSRTQDTDPAFRLPKNTVETVTQVQALWQRGTFLAGVQWERGERLTWRRWGFGERVEPSFSRTTVFARYQRTPWPLVRFSLGFDVATSQNADRFSRFSLGGLGGGASFVGLPGGRVHADGLAVLRASLALPLPAGQRLEVTANSGWLRVRQEGQRAAPVSGVGVTLTRRGPWGTVLEASLGLPMVAPGPNRPVVQVVLLRPWR</sequence>